<keyword evidence="10" id="KW-0472">Membrane</keyword>
<proteinExistence type="inferred from homology"/>
<dbReference type="InterPro" id="IPR012338">
    <property type="entry name" value="Beta-lactam/transpept-like"/>
</dbReference>
<keyword evidence="3" id="KW-0378">Hydrolase</keyword>
<evidence type="ECO:0000256" key="10">
    <source>
        <dbReference type="SAM" id="Phobius"/>
    </source>
</evidence>
<evidence type="ECO:0000256" key="2">
    <source>
        <dbReference type="ARBA" id="ARBA00022729"/>
    </source>
</evidence>
<gene>
    <name evidence="12" type="ORF">A2678_01780</name>
</gene>
<comment type="similarity">
    <text evidence="1 9">Belongs to the peptidase S11 family.</text>
</comment>
<evidence type="ECO:0000256" key="8">
    <source>
        <dbReference type="PIRSR" id="PIRSR618044-2"/>
    </source>
</evidence>
<feature type="active site" description="Acyl-ester intermediate" evidence="7">
    <location>
        <position position="93"/>
    </location>
</feature>
<comment type="caution">
    <text evidence="12">The sequence shown here is derived from an EMBL/GenBank/DDBJ whole genome shotgun (WGS) entry which is preliminary data.</text>
</comment>
<keyword evidence="10" id="KW-0812">Transmembrane</keyword>
<dbReference type="GO" id="GO:0006508">
    <property type="term" value="P:proteolysis"/>
    <property type="evidence" value="ECO:0007669"/>
    <property type="project" value="InterPro"/>
</dbReference>
<evidence type="ECO:0000256" key="9">
    <source>
        <dbReference type="RuleBase" id="RU004016"/>
    </source>
</evidence>
<keyword evidence="4" id="KW-0133">Cell shape</keyword>
<evidence type="ECO:0000259" key="11">
    <source>
        <dbReference type="Pfam" id="PF00768"/>
    </source>
</evidence>
<keyword evidence="2" id="KW-0732">Signal</keyword>
<keyword evidence="6" id="KW-0961">Cell wall biogenesis/degradation</keyword>
<feature type="binding site" evidence="8">
    <location>
        <position position="259"/>
    </location>
    <ligand>
        <name>substrate</name>
    </ligand>
</feature>
<evidence type="ECO:0000256" key="4">
    <source>
        <dbReference type="ARBA" id="ARBA00022960"/>
    </source>
</evidence>
<evidence type="ECO:0000256" key="3">
    <source>
        <dbReference type="ARBA" id="ARBA00022801"/>
    </source>
</evidence>
<evidence type="ECO:0000256" key="5">
    <source>
        <dbReference type="ARBA" id="ARBA00022984"/>
    </source>
</evidence>
<name>A0A1F6CHU8_9BACT</name>
<dbReference type="GO" id="GO:0009252">
    <property type="term" value="P:peptidoglycan biosynthetic process"/>
    <property type="evidence" value="ECO:0007669"/>
    <property type="project" value="UniProtKB-KW"/>
</dbReference>
<dbReference type="GO" id="GO:0008360">
    <property type="term" value="P:regulation of cell shape"/>
    <property type="evidence" value="ECO:0007669"/>
    <property type="project" value="UniProtKB-KW"/>
</dbReference>
<dbReference type="GO" id="GO:0071555">
    <property type="term" value="P:cell wall organization"/>
    <property type="evidence" value="ECO:0007669"/>
    <property type="project" value="UniProtKB-KW"/>
</dbReference>
<evidence type="ECO:0000256" key="7">
    <source>
        <dbReference type="PIRSR" id="PIRSR618044-1"/>
    </source>
</evidence>
<sequence>MDTAELQKIAEHSRSMREIGIGLVIASVILAFFLFIPLTYNKTSPSVVLVATSTVPNAFVPISLEADAAIVYDLATGETIYGKNIDAQLPLASLTKLLTVYAALAELPPNTPVTISRDASQLETPRAFREGQTFSLSDLARLTLTASLNDGAAAIAEATAARGNRSQSETLALAAAALGLSQTYAVNGNGLDVNTALSGGYGSAQDLARLSGALVDLVPEIAAATTLKSAYAVSMGGTAYNVKNTDPIVDEIPHLLLSKTGYTDLAGGNLALVFDVGIQHPIAIVILGSGAKSRFTDGSALVAATFAHFADIATL</sequence>
<dbReference type="Proteomes" id="UP000178815">
    <property type="component" value="Unassembled WGS sequence"/>
</dbReference>
<dbReference type="PRINTS" id="PR00725">
    <property type="entry name" value="DADACBPTASE1"/>
</dbReference>
<protein>
    <recommendedName>
        <fullName evidence="11">Peptidase S11 D-alanyl-D-alanine carboxypeptidase A N-terminal domain-containing protein</fullName>
    </recommendedName>
</protein>
<dbReference type="InterPro" id="IPR001967">
    <property type="entry name" value="Peptidase_S11_N"/>
</dbReference>
<feature type="domain" description="Peptidase S11 D-alanyl-D-alanine carboxypeptidase A N-terminal" evidence="11">
    <location>
        <begin position="63"/>
        <end position="285"/>
    </location>
</feature>
<dbReference type="AlphaFoldDB" id="A0A1F6CHU8"/>
<dbReference type="Gene3D" id="3.40.710.10">
    <property type="entry name" value="DD-peptidase/beta-lactamase superfamily"/>
    <property type="match status" value="1"/>
</dbReference>
<keyword evidence="10" id="KW-1133">Transmembrane helix</keyword>
<dbReference type="EMBL" id="MFKU01000010">
    <property type="protein sequence ID" value="OGG48577.1"/>
    <property type="molecule type" value="Genomic_DNA"/>
</dbReference>
<evidence type="ECO:0000313" key="12">
    <source>
        <dbReference type="EMBL" id="OGG48577.1"/>
    </source>
</evidence>
<dbReference type="Pfam" id="PF00768">
    <property type="entry name" value="Peptidase_S11"/>
    <property type="match status" value="1"/>
</dbReference>
<dbReference type="STRING" id="1798481.A2678_01780"/>
<evidence type="ECO:0000256" key="6">
    <source>
        <dbReference type="ARBA" id="ARBA00023316"/>
    </source>
</evidence>
<dbReference type="InterPro" id="IPR018044">
    <property type="entry name" value="Peptidase_S11"/>
</dbReference>
<feature type="active site" description="Proton acceptor" evidence="7">
    <location>
        <position position="96"/>
    </location>
</feature>
<evidence type="ECO:0000313" key="13">
    <source>
        <dbReference type="Proteomes" id="UP000178815"/>
    </source>
</evidence>
<accession>A0A1F6CHU8</accession>
<organism evidence="12 13">
    <name type="scientific">Candidatus Kaiserbacteria bacterium RIFCSPHIGHO2_01_FULL_53_31</name>
    <dbReference type="NCBI Taxonomy" id="1798481"/>
    <lineage>
        <taxon>Bacteria</taxon>
        <taxon>Candidatus Kaiseribacteriota</taxon>
    </lineage>
</organism>
<feature type="transmembrane region" description="Helical" evidence="10">
    <location>
        <begin position="21"/>
        <end position="40"/>
    </location>
</feature>
<evidence type="ECO:0000256" key="1">
    <source>
        <dbReference type="ARBA" id="ARBA00007164"/>
    </source>
</evidence>
<feature type="active site" evidence="7">
    <location>
        <position position="147"/>
    </location>
</feature>
<dbReference type="SUPFAM" id="SSF56601">
    <property type="entry name" value="beta-lactamase/transpeptidase-like"/>
    <property type="match status" value="1"/>
</dbReference>
<keyword evidence="5" id="KW-0573">Peptidoglycan synthesis</keyword>
<dbReference type="GO" id="GO:0009002">
    <property type="term" value="F:serine-type D-Ala-D-Ala carboxypeptidase activity"/>
    <property type="evidence" value="ECO:0007669"/>
    <property type="project" value="InterPro"/>
</dbReference>
<reference evidence="12 13" key="1">
    <citation type="journal article" date="2016" name="Nat. Commun.">
        <title>Thousands of microbial genomes shed light on interconnected biogeochemical processes in an aquifer system.</title>
        <authorList>
            <person name="Anantharaman K."/>
            <person name="Brown C.T."/>
            <person name="Hug L.A."/>
            <person name="Sharon I."/>
            <person name="Castelle C.J."/>
            <person name="Probst A.J."/>
            <person name="Thomas B.C."/>
            <person name="Singh A."/>
            <person name="Wilkins M.J."/>
            <person name="Karaoz U."/>
            <person name="Brodie E.L."/>
            <person name="Williams K.H."/>
            <person name="Hubbard S.S."/>
            <person name="Banfield J.F."/>
        </authorList>
    </citation>
    <scope>NUCLEOTIDE SEQUENCE [LARGE SCALE GENOMIC DNA]</scope>
</reference>